<dbReference type="SUPFAM" id="SSF81296">
    <property type="entry name" value="E set domains"/>
    <property type="match status" value="1"/>
</dbReference>
<dbReference type="InterPro" id="IPR014756">
    <property type="entry name" value="Ig_E-set"/>
</dbReference>
<evidence type="ECO:0000313" key="4">
    <source>
        <dbReference type="Proteomes" id="UP000789759"/>
    </source>
</evidence>
<feature type="region of interest" description="Disordered" evidence="1">
    <location>
        <begin position="575"/>
        <end position="613"/>
    </location>
</feature>
<accession>A0A9N9F4K9</accession>
<gene>
    <name evidence="3" type="ORF">CPELLU_LOCUS2808</name>
</gene>
<evidence type="ECO:0000313" key="3">
    <source>
        <dbReference type="EMBL" id="CAG8508727.1"/>
    </source>
</evidence>
<name>A0A9N9F4K9_9GLOM</name>
<dbReference type="AlphaFoldDB" id="A0A9N9F4K9"/>
<dbReference type="InterPro" id="IPR014752">
    <property type="entry name" value="Arrestin-like_C"/>
</dbReference>
<evidence type="ECO:0000256" key="1">
    <source>
        <dbReference type="SAM" id="MobiDB-lite"/>
    </source>
</evidence>
<dbReference type="GO" id="GO:0030674">
    <property type="term" value="F:protein-macromolecule adaptor activity"/>
    <property type="evidence" value="ECO:0007669"/>
    <property type="project" value="TreeGrafter"/>
</dbReference>
<feature type="compositionally biased region" description="Low complexity" evidence="1">
    <location>
        <begin position="387"/>
        <end position="400"/>
    </location>
</feature>
<feature type="region of interest" description="Disordered" evidence="1">
    <location>
        <begin position="325"/>
        <end position="353"/>
    </location>
</feature>
<organism evidence="3 4">
    <name type="scientific">Cetraspora pellucida</name>
    <dbReference type="NCBI Taxonomy" id="1433469"/>
    <lineage>
        <taxon>Eukaryota</taxon>
        <taxon>Fungi</taxon>
        <taxon>Fungi incertae sedis</taxon>
        <taxon>Mucoromycota</taxon>
        <taxon>Glomeromycotina</taxon>
        <taxon>Glomeromycetes</taxon>
        <taxon>Diversisporales</taxon>
        <taxon>Gigasporaceae</taxon>
        <taxon>Cetraspora</taxon>
    </lineage>
</organism>
<dbReference type="Gene3D" id="2.60.40.640">
    <property type="match status" value="1"/>
</dbReference>
<dbReference type="EMBL" id="CAJVQA010001274">
    <property type="protein sequence ID" value="CAG8508727.1"/>
    <property type="molecule type" value="Genomic_DNA"/>
</dbReference>
<dbReference type="PANTHER" id="PTHR11188">
    <property type="entry name" value="ARRESTIN DOMAIN CONTAINING PROTEIN"/>
    <property type="match status" value="1"/>
</dbReference>
<dbReference type="InterPro" id="IPR050357">
    <property type="entry name" value="Arrestin_domain-protein"/>
</dbReference>
<reference evidence="3" key="1">
    <citation type="submission" date="2021-06" db="EMBL/GenBank/DDBJ databases">
        <authorList>
            <person name="Kallberg Y."/>
            <person name="Tangrot J."/>
            <person name="Rosling A."/>
        </authorList>
    </citation>
    <scope>NUCLEOTIDE SEQUENCE</scope>
    <source>
        <strain evidence="3">FL966</strain>
    </source>
</reference>
<dbReference type="InterPro" id="IPR011021">
    <property type="entry name" value="Arrestin-like_N"/>
</dbReference>
<sequence length="613" mass="69234">MSSMKNRPQAGDYIKSAKGVSFSYAIGLNTFQKGTLGDKDSYVTGTLHFNYGKPQQIKSVCLNFKGVEKTTWHKSQARTKAVYSGEHTIVDLLEEVWKTDNPDGGIMNLDIPFKIKLPNNLPDTIETEIGSIDYVLRAVISRKGSLGLSTSTQVAEIKCPLKRTLILNSSDNVPYKLRGESRCGIDYLFSLPPKNNFNPGAYVSIPMRIRFLKPGCSVERIEMTIKTCMDFRCSIPTETRHVKEIATSLLIPRQELRYTNRSSSDQFDNECSHTINLFVPRNIQPTYSGRYISINHQLCIKFCLWGADNDFQVEESIRVTNVFDQQQQSSNGQSSSHSNVSPTFQRTKSPEEDTAEVYADAYITNECEVGTAAYLNPSDRDQVERASNYSSHSSRPSQHSLKIVTDPDPQSLPPSYPKMSNEPVRHKAHYNNSINSEVGRPKVLYHSSSADDLNYSKVPYISATSNIIHNYISNDDQFYSYGFDDEDGSTLSRDDLLLQQKMQLRLAPLPAIPVNMKQDMILSPTPRVQTGKAIRSLNASVGNNNYPPPYDHERGQPIIYVPMTPQQMQMMIDTKQIQSRRQHHPPTTKPPVTNPPLYHDEQNQIIDESTYYA</sequence>
<feature type="domain" description="Arrestin-like N-terminal" evidence="2">
    <location>
        <begin position="41"/>
        <end position="144"/>
    </location>
</feature>
<protein>
    <submittedName>
        <fullName evidence="3">20558_t:CDS:1</fullName>
    </submittedName>
</protein>
<feature type="region of interest" description="Disordered" evidence="1">
    <location>
        <begin position="374"/>
        <end position="423"/>
    </location>
</feature>
<dbReference type="GO" id="GO:0070086">
    <property type="term" value="P:ubiquitin-dependent endocytosis"/>
    <property type="evidence" value="ECO:0007669"/>
    <property type="project" value="TreeGrafter"/>
</dbReference>
<dbReference type="Pfam" id="PF00339">
    <property type="entry name" value="Arrestin_N"/>
    <property type="match status" value="1"/>
</dbReference>
<feature type="compositionally biased region" description="Polar residues" evidence="1">
    <location>
        <begin position="603"/>
        <end position="613"/>
    </location>
</feature>
<dbReference type="Proteomes" id="UP000789759">
    <property type="component" value="Unassembled WGS sequence"/>
</dbReference>
<dbReference type="GO" id="GO:0005829">
    <property type="term" value="C:cytosol"/>
    <property type="evidence" value="ECO:0007669"/>
    <property type="project" value="TreeGrafter"/>
</dbReference>
<proteinExistence type="predicted"/>
<keyword evidence="4" id="KW-1185">Reference proteome</keyword>
<dbReference type="GO" id="GO:0031625">
    <property type="term" value="F:ubiquitin protein ligase binding"/>
    <property type="evidence" value="ECO:0007669"/>
    <property type="project" value="TreeGrafter"/>
</dbReference>
<evidence type="ECO:0000259" key="2">
    <source>
        <dbReference type="Pfam" id="PF00339"/>
    </source>
</evidence>
<dbReference type="OrthoDB" id="2333384at2759"/>
<dbReference type="PANTHER" id="PTHR11188:SF17">
    <property type="entry name" value="FI21816P1"/>
    <property type="match status" value="1"/>
</dbReference>
<comment type="caution">
    <text evidence="3">The sequence shown here is derived from an EMBL/GenBank/DDBJ whole genome shotgun (WGS) entry which is preliminary data.</text>
</comment>
<feature type="compositionally biased region" description="Low complexity" evidence="1">
    <location>
        <begin position="325"/>
        <end position="341"/>
    </location>
</feature>
<dbReference type="GO" id="GO:0005886">
    <property type="term" value="C:plasma membrane"/>
    <property type="evidence" value="ECO:0007669"/>
    <property type="project" value="TreeGrafter"/>
</dbReference>